<dbReference type="EMBL" id="CP073100">
    <property type="protein sequence ID" value="QUE52930.1"/>
    <property type="molecule type" value="Genomic_DNA"/>
</dbReference>
<keyword evidence="6" id="KW-0540">Nuclease</keyword>
<dbReference type="InterPro" id="IPR013783">
    <property type="entry name" value="Ig-like_fold"/>
</dbReference>
<feature type="signal peptide" evidence="4">
    <location>
        <begin position="1"/>
        <end position="26"/>
    </location>
</feature>
<dbReference type="InterPro" id="IPR036415">
    <property type="entry name" value="Lamin_tail_dom_sf"/>
</dbReference>
<dbReference type="InterPro" id="IPR040255">
    <property type="entry name" value="Non-specific_endonuclease"/>
</dbReference>
<dbReference type="InterPro" id="IPR020821">
    <property type="entry name" value="ENPP1-3/EXOG-like_nuc-like"/>
</dbReference>
<organism evidence="6 7">
    <name type="scientific">Luteolibacter ambystomatis</name>
    <dbReference type="NCBI Taxonomy" id="2824561"/>
    <lineage>
        <taxon>Bacteria</taxon>
        <taxon>Pseudomonadati</taxon>
        <taxon>Verrucomicrobiota</taxon>
        <taxon>Verrucomicrobiia</taxon>
        <taxon>Verrucomicrobiales</taxon>
        <taxon>Verrucomicrobiaceae</taxon>
        <taxon>Luteolibacter</taxon>
    </lineage>
</organism>
<dbReference type="RefSeq" id="WP_211634274.1">
    <property type="nucleotide sequence ID" value="NZ_CP073100.1"/>
</dbReference>
<dbReference type="Gene3D" id="2.60.40.10">
    <property type="entry name" value="Immunoglobulins"/>
    <property type="match status" value="1"/>
</dbReference>
<dbReference type="GO" id="GO:0003676">
    <property type="term" value="F:nucleic acid binding"/>
    <property type="evidence" value="ECO:0007669"/>
    <property type="project" value="InterPro"/>
</dbReference>
<keyword evidence="6" id="KW-0255">Endonuclease</keyword>
<dbReference type="InterPro" id="IPR044929">
    <property type="entry name" value="DNA/RNA_non-sp_Endonuclease_sf"/>
</dbReference>
<evidence type="ECO:0000256" key="4">
    <source>
        <dbReference type="SAM" id="SignalP"/>
    </source>
</evidence>
<proteinExistence type="predicted"/>
<dbReference type="Gene3D" id="3.40.570.10">
    <property type="entry name" value="Extracellular Endonuclease, subunit A"/>
    <property type="match status" value="1"/>
</dbReference>
<reference evidence="6" key="1">
    <citation type="submission" date="2021-04" db="EMBL/GenBank/DDBJ databases">
        <title>Luteolibacter sp. 32A isolated from the skin of an Anderson's salamander (Ambystoma andersonii).</title>
        <authorList>
            <person name="Spergser J."/>
            <person name="Busse H.-J."/>
        </authorList>
    </citation>
    <scope>NUCLEOTIDE SEQUENCE</scope>
    <source>
        <strain evidence="6">32A</strain>
    </source>
</reference>
<dbReference type="PANTHER" id="PTHR13966">
    <property type="entry name" value="ENDONUCLEASE RELATED"/>
    <property type="match status" value="1"/>
</dbReference>
<dbReference type="InterPro" id="IPR001604">
    <property type="entry name" value="Endo_G_ENPP1-like_dom"/>
</dbReference>
<name>A0A975PGU2_9BACT</name>
<protein>
    <submittedName>
        <fullName evidence="6">DNA/RNA non-specific endonuclease</fullName>
    </submittedName>
</protein>
<dbReference type="SUPFAM" id="SSF81296">
    <property type="entry name" value="E set domains"/>
    <property type="match status" value="1"/>
</dbReference>
<dbReference type="PANTHER" id="PTHR13966:SF5">
    <property type="entry name" value="ENDONUCLEASE G, MITOCHONDRIAL"/>
    <property type="match status" value="1"/>
</dbReference>
<keyword evidence="7" id="KW-1185">Reference proteome</keyword>
<dbReference type="GO" id="GO:0016787">
    <property type="term" value="F:hydrolase activity"/>
    <property type="evidence" value="ECO:0007669"/>
    <property type="project" value="InterPro"/>
</dbReference>
<dbReference type="InterPro" id="IPR044925">
    <property type="entry name" value="His-Me_finger_sf"/>
</dbReference>
<feature type="binding site" evidence="2">
    <location>
        <position position="149"/>
    </location>
    <ligand>
        <name>Mg(2+)</name>
        <dbReference type="ChEBI" id="CHEBI:18420"/>
        <note>catalytic</note>
    </ligand>
</feature>
<evidence type="ECO:0000313" key="7">
    <source>
        <dbReference type="Proteomes" id="UP000676169"/>
    </source>
</evidence>
<feature type="compositionally biased region" description="Low complexity" evidence="3">
    <location>
        <begin position="507"/>
        <end position="524"/>
    </location>
</feature>
<feature type="domain" description="LTD" evidence="5">
    <location>
        <begin position="346"/>
        <end position="485"/>
    </location>
</feature>
<dbReference type="Pfam" id="PF00932">
    <property type="entry name" value="LTD"/>
    <property type="match status" value="1"/>
</dbReference>
<evidence type="ECO:0000256" key="3">
    <source>
        <dbReference type="SAM" id="MobiDB-lite"/>
    </source>
</evidence>
<dbReference type="InterPro" id="IPR014756">
    <property type="entry name" value="Ig_E-set"/>
</dbReference>
<dbReference type="GO" id="GO:0046872">
    <property type="term" value="F:metal ion binding"/>
    <property type="evidence" value="ECO:0007669"/>
    <property type="project" value="UniProtKB-KW"/>
</dbReference>
<accession>A0A975PGU2</accession>
<gene>
    <name evidence="6" type="ORF">KBB96_08560</name>
</gene>
<dbReference type="SUPFAM" id="SSF54060">
    <property type="entry name" value="His-Me finger endonucleases"/>
    <property type="match status" value="1"/>
</dbReference>
<feature type="active site" description="Proton acceptor" evidence="1">
    <location>
        <position position="118"/>
    </location>
</feature>
<keyword evidence="6" id="KW-0378">Hydrolase</keyword>
<evidence type="ECO:0000256" key="1">
    <source>
        <dbReference type="PIRSR" id="PIRSR640255-1"/>
    </source>
</evidence>
<dbReference type="GO" id="GO:0004519">
    <property type="term" value="F:endonuclease activity"/>
    <property type="evidence" value="ECO:0007669"/>
    <property type="project" value="UniProtKB-KW"/>
</dbReference>
<dbReference type="KEGG" id="lamb:KBB96_08560"/>
<feature type="chain" id="PRO_5037010515" evidence="4">
    <location>
        <begin position="27"/>
        <end position="531"/>
    </location>
</feature>
<keyword evidence="2" id="KW-0479">Metal-binding</keyword>
<dbReference type="Pfam" id="PF01223">
    <property type="entry name" value="Endonuclease_NS"/>
    <property type="match status" value="1"/>
</dbReference>
<dbReference type="SUPFAM" id="SSF74853">
    <property type="entry name" value="Lamin A/C globular tail domain"/>
    <property type="match status" value="1"/>
</dbReference>
<dbReference type="SMART" id="SM00477">
    <property type="entry name" value="NUC"/>
    <property type="match status" value="1"/>
</dbReference>
<feature type="region of interest" description="Disordered" evidence="3">
    <location>
        <begin position="491"/>
        <end position="531"/>
    </location>
</feature>
<evidence type="ECO:0000259" key="5">
    <source>
        <dbReference type="PROSITE" id="PS51841"/>
    </source>
</evidence>
<dbReference type="CDD" id="cd00102">
    <property type="entry name" value="IPT"/>
    <property type="match status" value="1"/>
</dbReference>
<evidence type="ECO:0000313" key="6">
    <source>
        <dbReference type="EMBL" id="QUE52930.1"/>
    </source>
</evidence>
<dbReference type="InterPro" id="IPR002909">
    <property type="entry name" value="IPT_dom"/>
</dbReference>
<dbReference type="Pfam" id="PF01833">
    <property type="entry name" value="TIG"/>
    <property type="match status" value="1"/>
</dbReference>
<dbReference type="Proteomes" id="UP000676169">
    <property type="component" value="Chromosome"/>
</dbReference>
<evidence type="ECO:0000256" key="2">
    <source>
        <dbReference type="PIRSR" id="PIRSR640255-2"/>
    </source>
</evidence>
<keyword evidence="4" id="KW-0732">Signal</keyword>
<dbReference type="AlphaFoldDB" id="A0A975PGU2"/>
<dbReference type="SMART" id="SM00892">
    <property type="entry name" value="Endonuclease_NS"/>
    <property type="match status" value="1"/>
</dbReference>
<sequence>MKRSSHLKRSLGLLATLALAPSGAQATISTALQMQLGNPSGATADSSNHSHYLLQRTVDAIDYSDTYGQSTWVSWDLTGPDIGTAGRSSSFYQDTALPTTFYRLVTGDYTNSGYDRGHMCPSYDRTDTSANNLLVFYMSNIIPQTPDNNQGVWQSFEAYCQSQAQSGNELLITSGPSLFTGSRIQPSGKASIPGYTWKIAVIVPPGSGTALSRITTATRVIALKIPNIAGVRNDPWTNYVTSVNQLQADTGYTFFTALPASVASVLRAKVDGAVTTSISSFTPSSGPVGTSVTISGAGFTSASAVSFNGTAASFTVNSSSQITTTVPSGATSGTISVTAPGGVATSASSFTVTSGGGGSGGVRISQVYGGGGNSGATYKNDFIELYNGGSTAVNLATYAVQYASSTGSSWAATNLSGTLQPGHYYLIQEAAGTGGTTNLPTPQATGSISMSASAGKVALTNTQTLLTTSNPVGSSAVVDFVGYGTANAYEGSGAAPTPSATTSDLRAGAGATDTNDNAADFTAGSVTPRNN</sequence>
<dbReference type="PROSITE" id="PS51841">
    <property type="entry name" value="LTD"/>
    <property type="match status" value="1"/>
</dbReference>
<dbReference type="InterPro" id="IPR001322">
    <property type="entry name" value="Lamin_tail_dom"/>
</dbReference>